<accession>A0A1R4KGR1</accession>
<dbReference type="STRING" id="1255658.FM114_14155"/>
<evidence type="ECO:0000313" key="1">
    <source>
        <dbReference type="EMBL" id="SJN43274.1"/>
    </source>
</evidence>
<dbReference type="AlphaFoldDB" id="A0A1R4KGR1"/>
<sequence length="216" mass="23477">MRYFDPTPHSPTEPTVQVIVGTSQAILDRIGPRRVADLLHPWEEGRASRLRRATDRDDLRASHALARLMAAWSVGLTARQVGPHSLRQDCPDCGSPQHGRPRTPGLDATVRWAHADGLVAVACATGTEVPLGCDAEWEEAVPPVWRGRELTLPQWCRIECEVKAGLGSLDERLAALAAGHETTTALAWTEQTVQLPQGDAQLTVLAPQPALVTAWT</sequence>
<protein>
    <submittedName>
        <fullName evidence="1">Phosphopantetheinyl transferase</fullName>
    </submittedName>
</protein>
<dbReference type="Gene3D" id="3.90.470.20">
    <property type="entry name" value="4'-phosphopantetheinyl transferase domain"/>
    <property type="match status" value="1"/>
</dbReference>
<dbReference type="OrthoDB" id="190168at2"/>
<keyword evidence="1" id="KW-0808">Transferase</keyword>
<dbReference type="Proteomes" id="UP000188342">
    <property type="component" value="Unassembled WGS sequence"/>
</dbReference>
<proteinExistence type="predicted"/>
<evidence type="ECO:0000313" key="2">
    <source>
        <dbReference type="Proteomes" id="UP000188342"/>
    </source>
</evidence>
<name>A0A1R4KGR1_9ACTN</name>
<gene>
    <name evidence="1" type="ORF">FM114_14155</name>
</gene>
<organism evidence="1 2">
    <name type="scientific">Luteococcus japonicus LSP_Lj1</name>
    <dbReference type="NCBI Taxonomy" id="1255658"/>
    <lineage>
        <taxon>Bacteria</taxon>
        <taxon>Bacillati</taxon>
        <taxon>Actinomycetota</taxon>
        <taxon>Actinomycetes</taxon>
        <taxon>Propionibacteriales</taxon>
        <taxon>Propionibacteriaceae</taxon>
        <taxon>Luteococcus</taxon>
    </lineage>
</organism>
<dbReference type="GO" id="GO:0000287">
    <property type="term" value="F:magnesium ion binding"/>
    <property type="evidence" value="ECO:0007669"/>
    <property type="project" value="InterPro"/>
</dbReference>
<keyword evidence="2" id="KW-1185">Reference proteome</keyword>
<reference evidence="1 2" key="1">
    <citation type="submission" date="2017-02" db="EMBL/GenBank/DDBJ databases">
        <authorList>
            <person name="Peterson S.W."/>
        </authorList>
    </citation>
    <scope>NUCLEOTIDE SEQUENCE [LARGE SCALE GENOMIC DNA]</scope>
    <source>
        <strain evidence="1 2">LSP_Lj1</strain>
    </source>
</reference>
<dbReference type="GO" id="GO:0008897">
    <property type="term" value="F:holo-[acyl-carrier-protein] synthase activity"/>
    <property type="evidence" value="ECO:0007669"/>
    <property type="project" value="InterPro"/>
</dbReference>
<dbReference type="EMBL" id="FUKQ01000052">
    <property type="protein sequence ID" value="SJN43274.1"/>
    <property type="molecule type" value="Genomic_DNA"/>
</dbReference>
<dbReference type="InterPro" id="IPR037143">
    <property type="entry name" value="4-PPantetheinyl_Trfase_dom_sf"/>
</dbReference>
<dbReference type="RefSeq" id="WP_094765785.1">
    <property type="nucleotide sequence ID" value="NZ_FUKQ01000052.1"/>
</dbReference>